<organism evidence="1 2">
    <name type="scientific">Austropuccinia psidii MF-1</name>
    <dbReference type="NCBI Taxonomy" id="1389203"/>
    <lineage>
        <taxon>Eukaryota</taxon>
        <taxon>Fungi</taxon>
        <taxon>Dikarya</taxon>
        <taxon>Basidiomycota</taxon>
        <taxon>Pucciniomycotina</taxon>
        <taxon>Pucciniomycetes</taxon>
        <taxon>Pucciniales</taxon>
        <taxon>Sphaerophragmiaceae</taxon>
        <taxon>Austropuccinia</taxon>
    </lineage>
</organism>
<comment type="caution">
    <text evidence="1">The sequence shown here is derived from an EMBL/GenBank/DDBJ whole genome shotgun (WGS) entry which is preliminary data.</text>
</comment>
<sequence length="77" mass="8259">MRLQHCPPISALTTPYAFTPLPLPSLCSRVPSQHASNTAYYPYACGVPSQHGSNTAYHPYTCVVPSQHGCNTALTLA</sequence>
<keyword evidence="2" id="KW-1185">Reference proteome</keyword>
<protein>
    <submittedName>
        <fullName evidence="1">Uncharacterized protein</fullName>
    </submittedName>
</protein>
<name>A0A9Q3CZR5_9BASI</name>
<accession>A0A9Q3CZR5</accession>
<dbReference type="EMBL" id="AVOT02012471">
    <property type="protein sequence ID" value="MBW0494234.1"/>
    <property type="molecule type" value="Genomic_DNA"/>
</dbReference>
<reference evidence="1" key="1">
    <citation type="submission" date="2021-03" db="EMBL/GenBank/DDBJ databases">
        <title>Draft genome sequence of rust myrtle Austropuccinia psidii MF-1, a brazilian biotype.</title>
        <authorList>
            <person name="Quecine M.C."/>
            <person name="Pachon D.M.R."/>
            <person name="Bonatelli M.L."/>
            <person name="Correr F.H."/>
            <person name="Franceschini L.M."/>
            <person name="Leite T.F."/>
            <person name="Margarido G.R.A."/>
            <person name="Almeida C.A."/>
            <person name="Ferrarezi J.A."/>
            <person name="Labate C.A."/>
        </authorList>
    </citation>
    <scope>NUCLEOTIDE SEQUENCE</scope>
    <source>
        <strain evidence="1">MF-1</strain>
    </source>
</reference>
<dbReference type="Proteomes" id="UP000765509">
    <property type="component" value="Unassembled WGS sequence"/>
</dbReference>
<evidence type="ECO:0000313" key="1">
    <source>
        <dbReference type="EMBL" id="MBW0494234.1"/>
    </source>
</evidence>
<proteinExistence type="predicted"/>
<gene>
    <name evidence="1" type="ORF">O181_033949</name>
</gene>
<evidence type="ECO:0000313" key="2">
    <source>
        <dbReference type="Proteomes" id="UP000765509"/>
    </source>
</evidence>
<dbReference type="AlphaFoldDB" id="A0A9Q3CZR5"/>